<dbReference type="GO" id="GO:0005886">
    <property type="term" value="C:plasma membrane"/>
    <property type="evidence" value="ECO:0007669"/>
    <property type="project" value="UniProtKB-SubCell"/>
</dbReference>
<dbReference type="CDD" id="cd06261">
    <property type="entry name" value="TM_PBP2"/>
    <property type="match status" value="1"/>
</dbReference>
<evidence type="ECO:0000256" key="2">
    <source>
        <dbReference type="ARBA" id="ARBA00022448"/>
    </source>
</evidence>
<dbReference type="PANTHER" id="PTHR30193:SF37">
    <property type="entry name" value="INNER MEMBRANE ABC TRANSPORTER PERMEASE PROTEIN YCJO"/>
    <property type="match status" value="1"/>
</dbReference>
<feature type="transmembrane region" description="Helical" evidence="7">
    <location>
        <begin position="200"/>
        <end position="225"/>
    </location>
</feature>
<comment type="subcellular location">
    <subcellularLocation>
        <location evidence="1 7">Cell membrane</location>
        <topology evidence="1 7">Multi-pass membrane protein</topology>
    </subcellularLocation>
</comment>
<dbReference type="OrthoDB" id="5174895at2"/>
<evidence type="ECO:0000256" key="6">
    <source>
        <dbReference type="ARBA" id="ARBA00023136"/>
    </source>
</evidence>
<dbReference type="Pfam" id="PF00528">
    <property type="entry name" value="BPD_transp_1"/>
    <property type="match status" value="1"/>
</dbReference>
<name>A0A3G9JDP0_9BACL</name>
<feature type="transmembrane region" description="Helical" evidence="7">
    <location>
        <begin position="12"/>
        <end position="31"/>
    </location>
</feature>
<keyword evidence="9" id="KW-1185">Reference proteome</keyword>
<dbReference type="RefSeq" id="WP_125659664.1">
    <property type="nucleotide sequence ID" value="NZ_AP019308.1"/>
</dbReference>
<evidence type="ECO:0000313" key="9">
    <source>
        <dbReference type="Proteomes" id="UP000275368"/>
    </source>
</evidence>
<dbReference type="AlphaFoldDB" id="A0A3G9JDP0"/>
<dbReference type="SUPFAM" id="SSF161098">
    <property type="entry name" value="MetI-like"/>
    <property type="match status" value="1"/>
</dbReference>
<reference evidence="8 9" key="1">
    <citation type="submission" date="2018-11" db="EMBL/GenBank/DDBJ databases">
        <title>Complete genome sequence of Paenibacillus baekrokdamisoli strain KCTC 33723.</title>
        <authorList>
            <person name="Kang S.W."/>
            <person name="Lee K.C."/>
            <person name="Kim K.K."/>
            <person name="Kim J.S."/>
            <person name="Kim D.S."/>
            <person name="Ko S.H."/>
            <person name="Yang S.H."/>
            <person name="Lee J.S."/>
        </authorList>
    </citation>
    <scope>NUCLEOTIDE SEQUENCE [LARGE SCALE GENOMIC DNA]</scope>
    <source>
        <strain evidence="8 9">KCTC 33723</strain>
    </source>
</reference>
<evidence type="ECO:0000256" key="1">
    <source>
        <dbReference type="ARBA" id="ARBA00004651"/>
    </source>
</evidence>
<dbReference type="GO" id="GO:0055085">
    <property type="term" value="P:transmembrane transport"/>
    <property type="evidence" value="ECO:0007669"/>
    <property type="project" value="InterPro"/>
</dbReference>
<evidence type="ECO:0000256" key="7">
    <source>
        <dbReference type="RuleBase" id="RU363032"/>
    </source>
</evidence>
<keyword evidence="5 7" id="KW-1133">Transmembrane helix</keyword>
<feature type="transmembrane region" description="Helical" evidence="7">
    <location>
        <begin position="74"/>
        <end position="93"/>
    </location>
</feature>
<dbReference type="InterPro" id="IPR000515">
    <property type="entry name" value="MetI-like"/>
</dbReference>
<sequence length="292" mass="32684">MNLKRKQVMAASLFLIPAAAIFLLFFYVPFLQSIYYSFTDWNGIGKPNFIGWDNYMHIWKDPHMTEGLVNSLKMAAFGLLVQNSLALLVAILLNRQFRTRAFIRTAFYLPVIISLVVASVIWGQMLQYDGFINAVLNQIGLEAITEDWLGNVRTSFPAIILLTQWQAIGYCAIIYLAGLQAIPKDMYEAAEIEGARGWSLFRYITLPMLMPAVSIVLFLTVVGALKLFDLPYILTNGGPGTSSYTLFLAVYNAAFKDNNYGYATAGGIVMAVFIVIVSILQLTATRRREVEL</sequence>
<evidence type="ECO:0000256" key="3">
    <source>
        <dbReference type="ARBA" id="ARBA00022475"/>
    </source>
</evidence>
<accession>A0A3G9JDP0</accession>
<dbReference type="EMBL" id="AP019308">
    <property type="protein sequence ID" value="BBH22108.1"/>
    <property type="molecule type" value="Genomic_DNA"/>
</dbReference>
<feature type="transmembrane region" description="Helical" evidence="7">
    <location>
        <begin position="156"/>
        <end position="179"/>
    </location>
</feature>
<comment type="similarity">
    <text evidence="7">Belongs to the binding-protein-dependent transport system permease family.</text>
</comment>
<keyword evidence="4 7" id="KW-0812">Transmembrane</keyword>
<keyword evidence="3" id="KW-1003">Cell membrane</keyword>
<dbReference type="PANTHER" id="PTHR30193">
    <property type="entry name" value="ABC TRANSPORTER PERMEASE PROTEIN"/>
    <property type="match status" value="1"/>
</dbReference>
<keyword evidence="2 7" id="KW-0813">Transport</keyword>
<keyword evidence="6 7" id="KW-0472">Membrane</keyword>
<gene>
    <name evidence="8" type="primary">msmF_5</name>
    <name evidence="8" type="ORF">Back11_34530</name>
</gene>
<evidence type="ECO:0000256" key="4">
    <source>
        <dbReference type="ARBA" id="ARBA00022692"/>
    </source>
</evidence>
<dbReference type="Proteomes" id="UP000275368">
    <property type="component" value="Chromosome"/>
</dbReference>
<dbReference type="InterPro" id="IPR051393">
    <property type="entry name" value="ABC_transporter_permease"/>
</dbReference>
<protein>
    <submittedName>
        <fullName evidence="8">Sugar ABC transporter permease</fullName>
    </submittedName>
</protein>
<feature type="transmembrane region" description="Helical" evidence="7">
    <location>
        <begin position="105"/>
        <end position="125"/>
    </location>
</feature>
<dbReference type="Gene3D" id="1.10.3720.10">
    <property type="entry name" value="MetI-like"/>
    <property type="match status" value="1"/>
</dbReference>
<evidence type="ECO:0000313" key="8">
    <source>
        <dbReference type="EMBL" id="BBH22108.1"/>
    </source>
</evidence>
<organism evidence="8 9">
    <name type="scientific">Paenibacillus baekrokdamisoli</name>
    <dbReference type="NCBI Taxonomy" id="1712516"/>
    <lineage>
        <taxon>Bacteria</taxon>
        <taxon>Bacillati</taxon>
        <taxon>Bacillota</taxon>
        <taxon>Bacilli</taxon>
        <taxon>Bacillales</taxon>
        <taxon>Paenibacillaceae</taxon>
        <taxon>Paenibacillus</taxon>
    </lineage>
</organism>
<dbReference type="PROSITE" id="PS50928">
    <property type="entry name" value="ABC_TM1"/>
    <property type="match status" value="1"/>
</dbReference>
<feature type="transmembrane region" description="Helical" evidence="7">
    <location>
        <begin position="260"/>
        <end position="280"/>
    </location>
</feature>
<dbReference type="KEGG" id="pbk:Back11_34530"/>
<proteinExistence type="inferred from homology"/>
<dbReference type="InterPro" id="IPR035906">
    <property type="entry name" value="MetI-like_sf"/>
</dbReference>
<evidence type="ECO:0000256" key="5">
    <source>
        <dbReference type="ARBA" id="ARBA00022989"/>
    </source>
</evidence>